<proteinExistence type="predicted"/>
<dbReference type="InterPro" id="IPR005561">
    <property type="entry name" value="ANTAR"/>
</dbReference>
<accession>A0ABT4MIH0</accession>
<dbReference type="InterPro" id="IPR036388">
    <property type="entry name" value="WH-like_DNA-bd_sf"/>
</dbReference>
<feature type="domain" description="ANTAR" evidence="3">
    <location>
        <begin position="207"/>
        <end position="268"/>
    </location>
</feature>
<keyword evidence="2" id="KW-0804">Transcription</keyword>
<dbReference type="PROSITE" id="PS50921">
    <property type="entry name" value="ANTAR"/>
    <property type="match status" value="1"/>
</dbReference>
<evidence type="ECO:0000256" key="2">
    <source>
        <dbReference type="ARBA" id="ARBA00023163"/>
    </source>
</evidence>
<evidence type="ECO:0000256" key="1">
    <source>
        <dbReference type="ARBA" id="ARBA00023015"/>
    </source>
</evidence>
<dbReference type="SUPFAM" id="SSF55781">
    <property type="entry name" value="GAF domain-like"/>
    <property type="match status" value="1"/>
</dbReference>
<evidence type="ECO:0000259" key="3">
    <source>
        <dbReference type="PROSITE" id="PS50921"/>
    </source>
</evidence>
<protein>
    <submittedName>
        <fullName evidence="4">ANTAR domain-containing protein</fullName>
    </submittedName>
</protein>
<comment type="caution">
    <text evidence="4">The sequence shown here is derived from an EMBL/GenBank/DDBJ whole genome shotgun (WGS) entry which is preliminary data.</text>
</comment>
<dbReference type="Gene3D" id="3.30.450.40">
    <property type="match status" value="1"/>
</dbReference>
<organism evidence="4 5">
    <name type="scientific">Rhodococcus ruber</name>
    <dbReference type="NCBI Taxonomy" id="1830"/>
    <lineage>
        <taxon>Bacteria</taxon>
        <taxon>Bacillati</taxon>
        <taxon>Actinomycetota</taxon>
        <taxon>Actinomycetes</taxon>
        <taxon>Mycobacteriales</taxon>
        <taxon>Nocardiaceae</taxon>
        <taxon>Rhodococcus</taxon>
    </lineage>
</organism>
<reference evidence="4" key="1">
    <citation type="submission" date="2022-12" db="EMBL/GenBank/DDBJ databases">
        <authorList>
            <person name="Krivoruchko A.V."/>
            <person name="Elkin A."/>
        </authorList>
    </citation>
    <scope>NUCLEOTIDE SEQUENCE</scope>
    <source>
        <strain evidence="4">IEGM 1391</strain>
    </source>
</reference>
<dbReference type="Gene3D" id="1.10.10.10">
    <property type="entry name" value="Winged helix-like DNA-binding domain superfamily/Winged helix DNA-binding domain"/>
    <property type="match status" value="1"/>
</dbReference>
<dbReference type="RefSeq" id="WP_269606806.1">
    <property type="nucleotide sequence ID" value="NZ_JAPWIJ010000007.1"/>
</dbReference>
<name>A0ABT4MIH0_9NOCA</name>
<dbReference type="SMART" id="SM01012">
    <property type="entry name" value="ANTAR"/>
    <property type="match status" value="1"/>
</dbReference>
<dbReference type="Pfam" id="PF13185">
    <property type="entry name" value="GAF_2"/>
    <property type="match status" value="1"/>
</dbReference>
<evidence type="ECO:0000313" key="5">
    <source>
        <dbReference type="Proteomes" id="UP001081071"/>
    </source>
</evidence>
<keyword evidence="1" id="KW-0805">Transcription regulation</keyword>
<dbReference type="Pfam" id="PF03861">
    <property type="entry name" value="ANTAR"/>
    <property type="match status" value="1"/>
</dbReference>
<evidence type="ECO:0000313" key="4">
    <source>
        <dbReference type="EMBL" id="MCZ4520474.1"/>
    </source>
</evidence>
<dbReference type="SMART" id="SM00065">
    <property type="entry name" value="GAF"/>
    <property type="match status" value="1"/>
</dbReference>
<dbReference type="InterPro" id="IPR029016">
    <property type="entry name" value="GAF-like_dom_sf"/>
</dbReference>
<keyword evidence="5" id="KW-1185">Reference proteome</keyword>
<sequence length="278" mass="29983">MIDPSEIAMESAAATSFDAEVSAAKSVPTRTLLPPIVPPRYYPDSALESVEKFRELLLSHSSIESLLQGLCERVAAVVPGTDMVGVSLLHNRSRGPATVACSDSRVVAIESDQYFTDEGPGLEAARTGRIVCVRVGDTWTRWPKFASKAADVGVRSYLSAPLAVDSEHAGSLNLYSFDEHGFNDIDEVLVMMFVTAAQTAVYNSRLLAEALAEVEGLRTAMLTRSTIDQAKGILMAVRAISPDAAFAALSEQSQRENTRIKDLAARIVDTVVDGHREL</sequence>
<gene>
    <name evidence="4" type="ORF">O4220_18335</name>
</gene>
<dbReference type="InterPro" id="IPR003018">
    <property type="entry name" value="GAF"/>
</dbReference>
<dbReference type="EMBL" id="JAPWIJ010000007">
    <property type="protein sequence ID" value="MCZ4520474.1"/>
    <property type="molecule type" value="Genomic_DNA"/>
</dbReference>
<dbReference type="Proteomes" id="UP001081071">
    <property type="component" value="Unassembled WGS sequence"/>
</dbReference>